<dbReference type="InterPro" id="IPR012678">
    <property type="entry name" value="Ribosomal_uL23/eL15/eS24_sf"/>
</dbReference>
<dbReference type="Gene3D" id="3.30.70.330">
    <property type="match status" value="1"/>
</dbReference>
<gene>
    <name evidence="6" type="ORF">BDU57DRAFT_476715</name>
</gene>
<dbReference type="OrthoDB" id="275582at2759"/>
<dbReference type="AlphaFoldDB" id="A0A6A5QKK2"/>
<dbReference type="GO" id="GO:0005762">
    <property type="term" value="C:mitochondrial large ribosomal subunit"/>
    <property type="evidence" value="ECO:0007669"/>
    <property type="project" value="TreeGrafter"/>
</dbReference>
<comment type="similarity">
    <text evidence="1">Belongs to the universal ribosomal protein uL23 family.</text>
</comment>
<keyword evidence="2 6" id="KW-0689">Ribosomal protein</keyword>
<protein>
    <recommendedName>
        <fullName evidence="4">Large ribosomal subunit protein uL23m</fullName>
    </recommendedName>
</protein>
<feature type="region of interest" description="Disordered" evidence="5">
    <location>
        <begin position="159"/>
        <end position="194"/>
    </location>
</feature>
<feature type="compositionally biased region" description="Basic and acidic residues" evidence="5">
    <location>
        <begin position="131"/>
        <end position="141"/>
    </location>
</feature>
<keyword evidence="7" id="KW-1185">Reference proteome</keyword>
<evidence type="ECO:0000313" key="7">
    <source>
        <dbReference type="Proteomes" id="UP000800096"/>
    </source>
</evidence>
<evidence type="ECO:0000256" key="2">
    <source>
        <dbReference type="ARBA" id="ARBA00022980"/>
    </source>
</evidence>
<evidence type="ECO:0000256" key="1">
    <source>
        <dbReference type="ARBA" id="ARBA00006700"/>
    </source>
</evidence>
<reference evidence="6" key="1">
    <citation type="journal article" date="2020" name="Stud. Mycol.">
        <title>101 Dothideomycetes genomes: a test case for predicting lifestyles and emergence of pathogens.</title>
        <authorList>
            <person name="Haridas S."/>
            <person name="Albert R."/>
            <person name="Binder M."/>
            <person name="Bloem J."/>
            <person name="Labutti K."/>
            <person name="Salamov A."/>
            <person name="Andreopoulos B."/>
            <person name="Baker S."/>
            <person name="Barry K."/>
            <person name="Bills G."/>
            <person name="Bluhm B."/>
            <person name="Cannon C."/>
            <person name="Castanera R."/>
            <person name="Culley D."/>
            <person name="Daum C."/>
            <person name="Ezra D."/>
            <person name="Gonzalez J."/>
            <person name="Henrissat B."/>
            <person name="Kuo A."/>
            <person name="Liang C."/>
            <person name="Lipzen A."/>
            <person name="Lutzoni F."/>
            <person name="Magnuson J."/>
            <person name="Mondo S."/>
            <person name="Nolan M."/>
            <person name="Ohm R."/>
            <person name="Pangilinan J."/>
            <person name="Park H.-J."/>
            <person name="Ramirez L."/>
            <person name="Alfaro M."/>
            <person name="Sun H."/>
            <person name="Tritt A."/>
            <person name="Yoshinaga Y."/>
            <person name="Zwiers L.-H."/>
            <person name="Turgeon B."/>
            <person name="Goodwin S."/>
            <person name="Spatafora J."/>
            <person name="Crous P."/>
            <person name="Grigoriev I."/>
        </authorList>
    </citation>
    <scope>NUCLEOTIDE SEQUENCE</scope>
    <source>
        <strain evidence="6">HMLAC05119</strain>
    </source>
</reference>
<dbReference type="GO" id="GO:0032543">
    <property type="term" value="P:mitochondrial translation"/>
    <property type="evidence" value="ECO:0007669"/>
    <property type="project" value="TreeGrafter"/>
</dbReference>
<dbReference type="GO" id="GO:0003735">
    <property type="term" value="F:structural constituent of ribosome"/>
    <property type="evidence" value="ECO:0007669"/>
    <property type="project" value="InterPro"/>
</dbReference>
<feature type="compositionally biased region" description="Basic and acidic residues" evidence="5">
    <location>
        <begin position="161"/>
        <end position="186"/>
    </location>
</feature>
<dbReference type="InterPro" id="IPR013025">
    <property type="entry name" value="Ribosomal_uL23-like"/>
</dbReference>
<name>A0A6A5QKK2_AMPQU</name>
<accession>A0A6A5QKK2</accession>
<dbReference type="SUPFAM" id="SSF54189">
    <property type="entry name" value="Ribosomal proteins S24e, L23 and L15e"/>
    <property type="match status" value="1"/>
</dbReference>
<dbReference type="PANTHER" id="PTHR12059">
    <property type="entry name" value="RIBOSOMAL PROTEIN L23-RELATED"/>
    <property type="match status" value="1"/>
</dbReference>
<dbReference type="InterPro" id="IPR012677">
    <property type="entry name" value="Nucleotide-bd_a/b_plait_sf"/>
</dbReference>
<dbReference type="Proteomes" id="UP000800096">
    <property type="component" value="Unassembled WGS sequence"/>
</dbReference>
<evidence type="ECO:0000313" key="6">
    <source>
        <dbReference type="EMBL" id="KAF1915206.1"/>
    </source>
</evidence>
<evidence type="ECO:0000256" key="4">
    <source>
        <dbReference type="ARBA" id="ARBA00039977"/>
    </source>
</evidence>
<dbReference type="EMBL" id="ML979136">
    <property type="protein sequence ID" value="KAF1915206.1"/>
    <property type="molecule type" value="Genomic_DNA"/>
</dbReference>
<dbReference type="PANTHER" id="PTHR12059:SF5">
    <property type="entry name" value="LARGE RIBOSOMAL SUBUNIT PROTEIN UL23M"/>
    <property type="match status" value="1"/>
</dbReference>
<sequence>MDAIPITKKLIAFGSKKIYLPKFTIALIRTDKLSPYHARFLVPLDFSKYDLRDYLYHAYNVRCFNIRSYVKQMPVRDTREQPRHWFREDSKKYMTVEMEQPFVWPEIPDLRPWGKEERRKEIEESMNADGAGDHKEQKEEARSLRRTVAELFRKGNMVLPPEKRGVKQRREEKIIEKDMKGKETRPRPKFASPVKIWEESRTKKVVEYDDPERTKYKIKV</sequence>
<evidence type="ECO:0000256" key="3">
    <source>
        <dbReference type="ARBA" id="ARBA00023274"/>
    </source>
</evidence>
<feature type="region of interest" description="Disordered" evidence="5">
    <location>
        <begin position="118"/>
        <end position="141"/>
    </location>
</feature>
<keyword evidence="3" id="KW-0687">Ribonucleoprotein</keyword>
<organism evidence="6 7">
    <name type="scientific">Ampelomyces quisqualis</name>
    <name type="common">Powdery mildew agent</name>
    <dbReference type="NCBI Taxonomy" id="50730"/>
    <lineage>
        <taxon>Eukaryota</taxon>
        <taxon>Fungi</taxon>
        <taxon>Dikarya</taxon>
        <taxon>Ascomycota</taxon>
        <taxon>Pezizomycotina</taxon>
        <taxon>Dothideomycetes</taxon>
        <taxon>Pleosporomycetidae</taxon>
        <taxon>Pleosporales</taxon>
        <taxon>Pleosporineae</taxon>
        <taxon>Phaeosphaeriaceae</taxon>
        <taxon>Ampelomyces</taxon>
    </lineage>
</organism>
<evidence type="ECO:0000256" key="5">
    <source>
        <dbReference type="SAM" id="MobiDB-lite"/>
    </source>
</evidence>
<proteinExistence type="inferred from homology"/>